<sequence>MGKGENMFKVGEKIILSDGSEALVVVSDKKKYQNIIIVELDNHDVRVVDRKTLSLTPSNPHSMLKNHSKVR</sequence>
<gene>
    <name evidence="1" type="ORF">RT41_GL000942</name>
</gene>
<accession>A0A2A5RI23</accession>
<dbReference type="EMBL" id="JXJU01000028">
    <property type="protein sequence ID" value="PCR98720.1"/>
    <property type="molecule type" value="Genomic_DNA"/>
</dbReference>
<proteinExistence type="predicted"/>
<evidence type="ECO:0000313" key="2">
    <source>
        <dbReference type="Proteomes" id="UP000218181"/>
    </source>
</evidence>
<dbReference type="Proteomes" id="UP000218181">
    <property type="component" value="Unassembled WGS sequence"/>
</dbReference>
<comment type="caution">
    <text evidence="1">The sequence shown here is derived from an EMBL/GenBank/DDBJ whole genome shotgun (WGS) entry which is preliminary data.</text>
</comment>
<keyword evidence="2" id="KW-1185">Reference proteome</keyword>
<organism evidence="1 2">
    <name type="scientific">Lactococcus fujiensis JCM 16395</name>
    <dbReference type="NCBI Taxonomy" id="1291764"/>
    <lineage>
        <taxon>Bacteria</taxon>
        <taxon>Bacillati</taxon>
        <taxon>Bacillota</taxon>
        <taxon>Bacilli</taxon>
        <taxon>Lactobacillales</taxon>
        <taxon>Streptococcaceae</taxon>
        <taxon>Lactococcus</taxon>
    </lineage>
</organism>
<dbReference type="AlphaFoldDB" id="A0A2A5RI23"/>
<evidence type="ECO:0008006" key="3">
    <source>
        <dbReference type="Google" id="ProtNLM"/>
    </source>
</evidence>
<protein>
    <recommendedName>
        <fullName evidence="3">Bacteriocin</fullName>
    </recommendedName>
</protein>
<name>A0A2A5RI23_9LACT</name>
<evidence type="ECO:0000313" key="1">
    <source>
        <dbReference type="EMBL" id="PCR98720.1"/>
    </source>
</evidence>
<reference evidence="1 2" key="1">
    <citation type="submission" date="2014-12" db="EMBL/GenBank/DDBJ databases">
        <title>Draft genome sequences of 10 type strains of Lactococcus.</title>
        <authorList>
            <person name="Sun Z."/>
            <person name="Zhong Z."/>
            <person name="Liu W."/>
            <person name="Zhang W."/>
            <person name="Zhang H."/>
        </authorList>
    </citation>
    <scope>NUCLEOTIDE SEQUENCE [LARGE SCALE GENOMIC DNA]</scope>
    <source>
        <strain evidence="1 2">JCM 16395</strain>
    </source>
</reference>
<dbReference type="STRING" id="1291764.GCA_001311235_03156"/>